<name>A0A1I5MQN1_9SPHN</name>
<evidence type="ECO:0000313" key="2">
    <source>
        <dbReference type="EMBL" id="SFP11869.1"/>
    </source>
</evidence>
<dbReference type="NCBIfam" id="TIGR03100">
    <property type="entry name" value="hydr1_PEP"/>
    <property type="match status" value="1"/>
</dbReference>
<dbReference type="Proteomes" id="UP000199331">
    <property type="component" value="Unassembled WGS sequence"/>
</dbReference>
<dbReference type="InterPro" id="IPR000073">
    <property type="entry name" value="AB_hydrolase_1"/>
</dbReference>
<dbReference type="GO" id="GO:0016787">
    <property type="term" value="F:hydrolase activity"/>
    <property type="evidence" value="ECO:0007669"/>
    <property type="project" value="UniProtKB-KW"/>
</dbReference>
<dbReference type="Pfam" id="PF12697">
    <property type="entry name" value="Abhydrolase_6"/>
    <property type="match status" value="1"/>
</dbReference>
<keyword evidence="2" id="KW-0378">Hydrolase</keyword>
<protein>
    <submittedName>
        <fullName evidence="2">Exosortase A system-associated hydrolase 1</fullName>
    </submittedName>
</protein>
<feature type="domain" description="AB hydrolase-1" evidence="1">
    <location>
        <begin position="42"/>
        <end position="244"/>
    </location>
</feature>
<accession>A0A1I5MQN1</accession>
<keyword evidence="3" id="KW-1185">Reference proteome</keyword>
<dbReference type="SUPFAM" id="SSF53474">
    <property type="entry name" value="alpha/beta-Hydrolases"/>
    <property type="match status" value="1"/>
</dbReference>
<evidence type="ECO:0000259" key="1">
    <source>
        <dbReference type="Pfam" id="PF12697"/>
    </source>
</evidence>
<dbReference type="InterPro" id="IPR029058">
    <property type="entry name" value="AB_hydrolase_fold"/>
</dbReference>
<dbReference type="OrthoDB" id="249225at2"/>
<dbReference type="EMBL" id="FOWZ01000002">
    <property type="protein sequence ID" value="SFP11869.1"/>
    <property type="molecule type" value="Genomic_DNA"/>
</dbReference>
<dbReference type="AlphaFoldDB" id="A0A1I5MQN1"/>
<organism evidence="2 3">
    <name type="scientific">Qipengyuania nanhaisediminis</name>
    <dbReference type="NCBI Taxonomy" id="604088"/>
    <lineage>
        <taxon>Bacteria</taxon>
        <taxon>Pseudomonadati</taxon>
        <taxon>Pseudomonadota</taxon>
        <taxon>Alphaproteobacteria</taxon>
        <taxon>Sphingomonadales</taxon>
        <taxon>Erythrobacteraceae</taxon>
        <taxon>Qipengyuania</taxon>
    </lineage>
</organism>
<dbReference type="RefSeq" id="WP_090479440.1">
    <property type="nucleotide sequence ID" value="NZ_FOWZ01000002.1"/>
</dbReference>
<proteinExistence type="predicted"/>
<gene>
    <name evidence="2" type="ORF">SAMN04488060_1503</name>
</gene>
<dbReference type="InterPro" id="IPR017531">
    <property type="entry name" value="Hydrolase-1_PEP"/>
</dbReference>
<dbReference type="Gene3D" id="3.40.50.1820">
    <property type="entry name" value="alpha/beta hydrolase"/>
    <property type="match status" value="1"/>
</dbReference>
<reference evidence="3" key="1">
    <citation type="submission" date="2016-10" db="EMBL/GenBank/DDBJ databases">
        <authorList>
            <person name="Varghese N."/>
            <person name="Submissions S."/>
        </authorList>
    </citation>
    <scope>NUCLEOTIDE SEQUENCE [LARGE SCALE GENOMIC DNA]</scope>
    <source>
        <strain evidence="3">CGMCC 1.7715</strain>
    </source>
</reference>
<evidence type="ECO:0000313" key="3">
    <source>
        <dbReference type="Proteomes" id="UP000199331"/>
    </source>
</evidence>
<sequence>MSRLHLAFHCGGLSLGGTLDNAPGTTGLLIVTGGQEPRAGAFGWQARLAAEVAKAGFPVFRFDRRGIGDSEGEDRGYEKSRKDIASALQAFRALSPQVNRVVGFGNCDGASALMLAEGAGFDRLVLSNPWAIADSSQTLPPAATVRSRYLAKLGKPKEIWRLLSGKVDLEKLATGIRHASGSGQTTNPLIAPLREGLSQFEGKVRFLIAENDRTAQVFAADWGHDERIAICSSAGHAYAEPHAREWLRTQVLAALRS</sequence>
<dbReference type="STRING" id="604088.SAMN04488060_1503"/>